<feature type="region of interest" description="Disordered" evidence="3">
    <location>
        <begin position="147"/>
        <end position="182"/>
    </location>
</feature>
<gene>
    <name evidence="6" type="ORF">AUQ48_17040</name>
</gene>
<dbReference type="RefSeq" id="WP_101853415.1">
    <property type="nucleotide sequence ID" value="NZ_LOMZ01000004.1"/>
</dbReference>
<evidence type="ECO:0000313" key="7">
    <source>
        <dbReference type="Proteomes" id="UP000234632"/>
    </source>
</evidence>
<proteinExistence type="predicted"/>
<feature type="domain" description="HIRAN" evidence="5">
    <location>
        <begin position="46"/>
        <end position="106"/>
    </location>
</feature>
<dbReference type="Gene3D" id="3.30.70.2330">
    <property type="match status" value="2"/>
</dbReference>
<dbReference type="InterPro" id="IPR014905">
    <property type="entry name" value="HIRAN"/>
</dbReference>
<evidence type="ECO:0000313" key="6">
    <source>
        <dbReference type="EMBL" id="PLC10756.1"/>
    </source>
</evidence>
<keyword evidence="2" id="KW-0378">Hydrolase</keyword>
<evidence type="ECO:0000256" key="1">
    <source>
        <dbReference type="ARBA" id="ARBA00022723"/>
    </source>
</evidence>
<dbReference type="Proteomes" id="UP000234632">
    <property type="component" value="Unassembled WGS sequence"/>
</dbReference>
<dbReference type="EMBL" id="LOMZ01000004">
    <property type="protein sequence ID" value="PLC10756.1"/>
    <property type="molecule type" value="Genomic_DNA"/>
</dbReference>
<keyword evidence="4" id="KW-0472">Membrane</keyword>
<keyword evidence="4" id="KW-1133">Transmembrane helix</keyword>
<protein>
    <recommendedName>
        <fullName evidence="5">HIRAN domain-containing protein</fullName>
    </recommendedName>
</protein>
<dbReference type="AlphaFoldDB" id="A0A2N4SXS8"/>
<dbReference type="GO" id="GO:0003676">
    <property type="term" value="F:nucleic acid binding"/>
    <property type="evidence" value="ECO:0007669"/>
    <property type="project" value="InterPro"/>
</dbReference>
<dbReference type="GO" id="GO:0008270">
    <property type="term" value="F:zinc ion binding"/>
    <property type="evidence" value="ECO:0007669"/>
    <property type="project" value="InterPro"/>
</dbReference>
<comment type="caution">
    <text evidence="6">The sequence shown here is derived from an EMBL/GenBank/DDBJ whole genome shotgun (WGS) entry which is preliminary data.</text>
</comment>
<reference evidence="6 7" key="1">
    <citation type="submission" date="2015-12" db="EMBL/GenBank/DDBJ databases">
        <authorList>
            <person name="Shamseldin A."/>
            <person name="Moawad H."/>
            <person name="Abd El-Rahim W.M."/>
            <person name="Sadowsky M.J."/>
        </authorList>
    </citation>
    <scope>NUCLEOTIDE SEQUENCE [LARGE SCALE GENOMIC DNA]</scope>
    <source>
        <strain evidence="6 7">S43</strain>
    </source>
</reference>
<accession>A0A2N4SXS8</accession>
<feature type="transmembrane region" description="Helical" evidence="4">
    <location>
        <begin position="600"/>
        <end position="628"/>
    </location>
</feature>
<dbReference type="GO" id="GO:0016818">
    <property type="term" value="F:hydrolase activity, acting on acid anhydrides, in phosphorus-containing anhydrides"/>
    <property type="evidence" value="ECO:0007669"/>
    <property type="project" value="InterPro"/>
</dbReference>
<dbReference type="CDD" id="cd22249">
    <property type="entry name" value="UDM1_RNF168_RNF169-like"/>
    <property type="match status" value="1"/>
</dbReference>
<name>A0A2N4SXS8_9MICC</name>
<feature type="compositionally biased region" description="Basic and acidic residues" evidence="3">
    <location>
        <begin position="486"/>
        <end position="532"/>
    </location>
</feature>
<evidence type="ECO:0000256" key="3">
    <source>
        <dbReference type="SAM" id="MobiDB-lite"/>
    </source>
</evidence>
<feature type="compositionally biased region" description="Low complexity" evidence="3">
    <location>
        <begin position="171"/>
        <end position="182"/>
    </location>
</feature>
<keyword evidence="4" id="KW-0812">Transmembrane</keyword>
<feature type="region of interest" description="Disordered" evidence="3">
    <location>
        <begin position="478"/>
        <end position="571"/>
    </location>
</feature>
<organism evidence="6 7">
    <name type="scientific">Kocuria flava</name>
    <dbReference type="NCBI Taxonomy" id="446860"/>
    <lineage>
        <taxon>Bacteria</taxon>
        <taxon>Bacillati</taxon>
        <taxon>Actinomycetota</taxon>
        <taxon>Actinomycetes</taxon>
        <taxon>Micrococcales</taxon>
        <taxon>Micrococcaceae</taxon>
        <taxon>Kocuria</taxon>
    </lineage>
</organism>
<evidence type="ECO:0000256" key="2">
    <source>
        <dbReference type="ARBA" id="ARBA00022801"/>
    </source>
</evidence>
<sequence>MVGKVFTVPATGELVDAAGESNYRKALLRHFQPVPGAGPLIEDCTFELVPEPDNPYDNTAVSIRRNDDVLGYLPAEVAEDYFPALATVSVKGQLILASGTVWAKRSAYDSGIGVNLRVNLPSVRALAAAAGGRAKKSVKLPRTYGRKNPTFHKGLHPGADQPIVGTDTRRSSTPAASPARSAYETVLPTNVRDAQAILGGHVPAPTFPILPAKTTRLQMSHPRAETVEKLFQPVLGDKITSENLVFELVTEPDNPHQPGAISVRLKGEVIGYLSEEDTTRCAPALNRIQASGQPVVVPGSLTVDKWQFHLGPALDITVKLSLPTPEQLVPLNAGHVHGVVLPYGTTLQVVGEDDHFDHLFNYVPPSGEGVLLLELRRGTQQLRTGETKDTVRVYLDGEEVGGLTPASGAHFTPTLRHLEDVEHRALVWGRIQGSALKAALTIQAAKAHEIPDAWLRQPSQVDYTLAPEEDHYVLPNAYMPTAEEQVEQRRREQAETERRRREQTEAQRRREQAEAEQRRRDAEEAQRQRQEIVEPPASAPAVPAWTPNPASPDPAPAHYTTSPAWVDHPGPAQPAVAPYTAPAPSAPPVAPKKPSILSAILMWFAFVATLGVFVEPVGGLIWLGIGIFTWRWRKKRRQAFLTHQAAHGVPASYYRWR</sequence>
<keyword evidence="1" id="KW-0479">Metal-binding</keyword>
<dbReference type="Pfam" id="PF08797">
    <property type="entry name" value="HIRAN"/>
    <property type="match status" value="1"/>
</dbReference>
<evidence type="ECO:0000259" key="5">
    <source>
        <dbReference type="Pfam" id="PF08797"/>
    </source>
</evidence>
<feature type="compositionally biased region" description="Low complexity" evidence="3">
    <location>
        <begin position="535"/>
        <end position="544"/>
    </location>
</feature>
<evidence type="ECO:0000256" key="4">
    <source>
        <dbReference type="SAM" id="Phobius"/>
    </source>
</evidence>